<dbReference type="InterPro" id="IPR017853">
    <property type="entry name" value="GH"/>
</dbReference>
<dbReference type="PANTHER" id="PTHR10357">
    <property type="entry name" value="ALPHA-AMYLASE FAMILY MEMBER"/>
    <property type="match status" value="1"/>
</dbReference>
<evidence type="ECO:0000313" key="7">
    <source>
        <dbReference type="Proteomes" id="UP000639274"/>
    </source>
</evidence>
<gene>
    <name evidence="6" type="ORF">I8J32_005565</name>
</gene>
<evidence type="ECO:0000256" key="2">
    <source>
        <dbReference type="ARBA" id="ARBA00022723"/>
    </source>
</evidence>
<evidence type="ECO:0000313" key="6">
    <source>
        <dbReference type="EMBL" id="QSX79338.1"/>
    </source>
</evidence>
<dbReference type="Pfam" id="PF00128">
    <property type="entry name" value="Alpha-amylase"/>
    <property type="match status" value="1"/>
</dbReference>
<comment type="cofactor">
    <cofactor evidence="1">
        <name>Ca(2+)</name>
        <dbReference type="ChEBI" id="CHEBI:29108"/>
    </cofactor>
</comment>
<keyword evidence="7" id="KW-1185">Reference proteome</keyword>
<dbReference type="KEGG" id="lsf:I8J32_005565"/>
<evidence type="ECO:0000256" key="4">
    <source>
        <dbReference type="SAM" id="MobiDB-lite"/>
    </source>
</evidence>
<dbReference type="SUPFAM" id="SSF51445">
    <property type="entry name" value="(Trans)glycosidases"/>
    <property type="match status" value="1"/>
</dbReference>
<dbReference type="Proteomes" id="UP000639274">
    <property type="component" value="Chromosome"/>
</dbReference>
<dbReference type="AlphaFoldDB" id="A0A974Y2G7"/>
<proteinExistence type="predicted"/>
<protein>
    <recommendedName>
        <fullName evidence="5">Glycosyl hydrolase family 13 catalytic domain-containing protein</fullName>
    </recommendedName>
</protein>
<feature type="domain" description="Glycosyl hydrolase family 13 catalytic" evidence="5">
    <location>
        <begin position="14"/>
        <end position="102"/>
    </location>
</feature>
<sequence>MPSPDWRDQVVYFVMLDRFDDGDRGNNDQGGGEYDPADPARYSGGDLAGVTRRLDYIAGLGATAVWVTPPVAHQWWSRVSRYGGYHGYWAQDFSRVDPHFGTLWPTTSGSRAACMPAACT</sequence>
<dbReference type="PANTHER" id="PTHR10357:SF215">
    <property type="entry name" value="ALPHA-AMYLASE 1"/>
    <property type="match status" value="1"/>
</dbReference>
<organism evidence="6 7">
    <name type="scientific">Agrilutibacter solisilvae</name>
    <dbReference type="NCBI Taxonomy" id="2763317"/>
    <lineage>
        <taxon>Bacteria</taxon>
        <taxon>Pseudomonadati</taxon>
        <taxon>Pseudomonadota</taxon>
        <taxon>Gammaproteobacteria</taxon>
        <taxon>Lysobacterales</taxon>
        <taxon>Lysobacteraceae</taxon>
        <taxon>Agrilutibacter</taxon>
    </lineage>
</organism>
<dbReference type="Gene3D" id="3.20.20.80">
    <property type="entry name" value="Glycosidases"/>
    <property type="match status" value="1"/>
</dbReference>
<dbReference type="GO" id="GO:0046872">
    <property type="term" value="F:metal ion binding"/>
    <property type="evidence" value="ECO:0007669"/>
    <property type="project" value="UniProtKB-KW"/>
</dbReference>
<keyword evidence="3" id="KW-0732">Signal</keyword>
<dbReference type="RefSeq" id="WP_207526812.1">
    <property type="nucleotide sequence ID" value="NZ_CP071518.1"/>
</dbReference>
<evidence type="ECO:0000259" key="5">
    <source>
        <dbReference type="Pfam" id="PF00128"/>
    </source>
</evidence>
<reference evidence="6 7" key="1">
    <citation type="submission" date="2021-03" db="EMBL/GenBank/DDBJ databases">
        <title>Lysobacter sp. nov. isolated from soil of gangwondo yeongwol, south Korea.</title>
        <authorList>
            <person name="Kim K.R."/>
            <person name="Kim K.H."/>
            <person name="Jeon C.O."/>
        </authorList>
    </citation>
    <scope>NUCLEOTIDE SEQUENCE [LARGE SCALE GENOMIC DNA]</scope>
    <source>
        <strain evidence="6 7">R19</strain>
    </source>
</reference>
<dbReference type="EMBL" id="CP071518">
    <property type="protein sequence ID" value="QSX79338.1"/>
    <property type="molecule type" value="Genomic_DNA"/>
</dbReference>
<keyword evidence="2" id="KW-0479">Metal-binding</keyword>
<name>A0A974Y2G7_9GAMM</name>
<evidence type="ECO:0000256" key="1">
    <source>
        <dbReference type="ARBA" id="ARBA00001913"/>
    </source>
</evidence>
<accession>A0A974Y2G7</accession>
<dbReference type="InterPro" id="IPR006047">
    <property type="entry name" value="GH13_cat_dom"/>
</dbReference>
<dbReference type="GO" id="GO:0005975">
    <property type="term" value="P:carbohydrate metabolic process"/>
    <property type="evidence" value="ECO:0007669"/>
    <property type="project" value="InterPro"/>
</dbReference>
<evidence type="ECO:0000256" key="3">
    <source>
        <dbReference type="ARBA" id="ARBA00022729"/>
    </source>
</evidence>
<feature type="region of interest" description="Disordered" evidence="4">
    <location>
        <begin position="19"/>
        <end position="41"/>
    </location>
</feature>